<evidence type="ECO:0000313" key="1">
    <source>
        <dbReference type="EnsemblMetazoa" id="MESCA012106-PA"/>
    </source>
</evidence>
<proteinExistence type="predicted"/>
<organism evidence="1 2">
    <name type="scientific">Megaselia scalaris</name>
    <name type="common">Humpbacked fly</name>
    <name type="synonym">Phora scalaris</name>
    <dbReference type="NCBI Taxonomy" id="36166"/>
    <lineage>
        <taxon>Eukaryota</taxon>
        <taxon>Metazoa</taxon>
        <taxon>Ecdysozoa</taxon>
        <taxon>Arthropoda</taxon>
        <taxon>Hexapoda</taxon>
        <taxon>Insecta</taxon>
        <taxon>Pterygota</taxon>
        <taxon>Neoptera</taxon>
        <taxon>Endopterygota</taxon>
        <taxon>Diptera</taxon>
        <taxon>Brachycera</taxon>
        <taxon>Muscomorpha</taxon>
        <taxon>Platypezoidea</taxon>
        <taxon>Phoridae</taxon>
        <taxon>Megaseliini</taxon>
        <taxon>Megaselia</taxon>
    </lineage>
</organism>
<keyword evidence="2" id="KW-1185">Reference proteome</keyword>
<reference evidence="1" key="2">
    <citation type="submission" date="2015-06" db="UniProtKB">
        <authorList>
            <consortium name="EnsemblMetazoa"/>
        </authorList>
    </citation>
    <scope>IDENTIFICATION</scope>
</reference>
<protein>
    <submittedName>
        <fullName evidence="1">Uncharacterized protein</fullName>
    </submittedName>
</protein>
<sequence length="84" mass="9979">VSRSRFSVNFLFMFYNVYENGLNFWKKLLKISDSFKTRVTVELPGLATFFAFKSSNNFINLIVFDFHVFERIYPFFTTLGLILL</sequence>
<name>T1H5X3_MEGSC</name>
<dbReference type="EnsemblMetazoa" id="MESCA012106-RA">
    <property type="protein sequence ID" value="MESCA012106-PA"/>
    <property type="gene ID" value="MESCA012106"/>
</dbReference>
<reference evidence="2" key="1">
    <citation type="submission" date="2013-02" db="EMBL/GenBank/DDBJ databases">
        <authorList>
            <person name="Hughes D."/>
        </authorList>
    </citation>
    <scope>NUCLEOTIDE SEQUENCE</scope>
    <source>
        <strain>Durham</strain>
        <strain evidence="2">NC isolate 2 -- Noor lab</strain>
    </source>
</reference>
<dbReference type="AlphaFoldDB" id="T1H5X3"/>
<dbReference type="Proteomes" id="UP000015102">
    <property type="component" value="Unassembled WGS sequence"/>
</dbReference>
<evidence type="ECO:0000313" key="2">
    <source>
        <dbReference type="Proteomes" id="UP000015102"/>
    </source>
</evidence>
<dbReference type="HOGENOM" id="CLU_2533984_0_0_1"/>
<accession>T1H5X3</accession>